<dbReference type="OrthoDB" id="10339682at2759"/>
<evidence type="ECO:0000313" key="1">
    <source>
        <dbReference type="EMBL" id="GFY75544.1"/>
    </source>
</evidence>
<protein>
    <submittedName>
        <fullName evidence="1">Uncharacterized protein</fullName>
    </submittedName>
</protein>
<evidence type="ECO:0000313" key="2">
    <source>
        <dbReference type="Proteomes" id="UP000886998"/>
    </source>
</evidence>
<accession>A0A8X7CJM6</accession>
<sequence length="634" mass="73321">MPPPNYPKDSLGNESYLKNNEGSEYYLTQGKPVFVIKDGKPYYSKDKDQNEIYPVVNDNEQVIPFLYAKDALGNEKYPQDAQGNEIALNTQDKTGWIYAINKDGNAFYPTDNTGVDNVLGGYIYKNDGSIKYPLNQEGHPMYETDDTTNDELYSIKNDGYINWGVDREGNQRYAKKENGDEYYPSNGEFACDQFGSPQYACTRDGKVIFPLGAYGNESYIKDDAIGASYVIYMDDVVLRYKEVILNEYAKTDLQEAKYPLDEYGNEYTMDISIEVAGKEKDYFPQGYPITNDNWVIVPEVNGKKFISDQLHVWTLDDQAQVYTFAHPDGTYRLVFEWEYGVLLKPIKNLDTEPLLENLGIYWKVYEYFHCFPPPPYRINETLSRKPVTCVANFQGLEGVVAHKLDGTFGLVYSFPDYIKEKWKGGIHKIRKGITLGDGIVFSAEKLSNGMVVLLDVYQVRGFPTVQWNREIVLINFLQHLSLPEGYETQKYCHRVEDLPMTRYETDGYIIHNTKTNKIFKVKHTHSLDVVYMDVFFWLPGKEKPGLYRRFKALEKELQNGHVYEVSVKNGNVLRKRNDRFIGNTWKQIENILEKQSWQGPTIHEVIKVMKTTKKRCKSKVESLKKKFFFCLEGL</sequence>
<dbReference type="EMBL" id="BMAV01021476">
    <property type="protein sequence ID" value="GFY75544.1"/>
    <property type="molecule type" value="Genomic_DNA"/>
</dbReference>
<organism evidence="1 2">
    <name type="scientific">Trichonephila inaurata madagascariensis</name>
    <dbReference type="NCBI Taxonomy" id="2747483"/>
    <lineage>
        <taxon>Eukaryota</taxon>
        <taxon>Metazoa</taxon>
        <taxon>Ecdysozoa</taxon>
        <taxon>Arthropoda</taxon>
        <taxon>Chelicerata</taxon>
        <taxon>Arachnida</taxon>
        <taxon>Araneae</taxon>
        <taxon>Araneomorphae</taxon>
        <taxon>Entelegynae</taxon>
        <taxon>Araneoidea</taxon>
        <taxon>Nephilidae</taxon>
        <taxon>Trichonephila</taxon>
        <taxon>Trichonephila inaurata</taxon>
    </lineage>
</organism>
<gene>
    <name evidence="1" type="primary">AVEN_261781_1</name>
    <name evidence="1" type="ORF">TNIN_351331</name>
</gene>
<comment type="caution">
    <text evidence="1">The sequence shown here is derived from an EMBL/GenBank/DDBJ whole genome shotgun (WGS) entry which is preliminary data.</text>
</comment>
<dbReference type="AlphaFoldDB" id="A0A8X7CJM6"/>
<proteinExistence type="predicted"/>
<reference evidence="1" key="1">
    <citation type="submission" date="2020-08" db="EMBL/GenBank/DDBJ databases">
        <title>Multicomponent nature underlies the extraordinary mechanical properties of spider dragline silk.</title>
        <authorList>
            <person name="Kono N."/>
            <person name="Nakamura H."/>
            <person name="Mori M."/>
            <person name="Yoshida Y."/>
            <person name="Ohtoshi R."/>
            <person name="Malay A.D."/>
            <person name="Moran D.A.P."/>
            <person name="Tomita M."/>
            <person name="Numata K."/>
            <person name="Arakawa K."/>
        </authorList>
    </citation>
    <scope>NUCLEOTIDE SEQUENCE</scope>
</reference>
<keyword evidence="2" id="KW-1185">Reference proteome</keyword>
<dbReference type="Proteomes" id="UP000886998">
    <property type="component" value="Unassembled WGS sequence"/>
</dbReference>
<name>A0A8X7CJM6_9ARAC</name>